<dbReference type="InParanoid" id="A0A136INC6"/>
<dbReference type="AlphaFoldDB" id="A0A136INC6"/>
<organism evidence="1 2">
    <name type="scientific">Microdochium bolleyi</name>
    <dbReference type="NCBI Taxonomy" id="196109"/>
    <lineage>
        <taxon>Eukaryota</taxon>
        <taxon>Fungi</taxon>
        <taxon>Dikarya</taxon>
        <taxon>Ascomycota</taxon>
        <taxon>Pezizomycotina</taxon>
        <taxon>Sordariomycetes</taxon>
        <taxon>Xylariomycetidae</taxon>
        <taxon>Xylariales</taxon>
        <taxon>Microdochiaceae</taxon>
        <taxon>Microdochium</taxon>
    </lineage>
</organism>
<dbReference type="Proteomes" id="UP000070501">
    <property type="component" value="Unassembled WGS sequence"/>
</dbReference>
<proteinExistence type="predicted"/>
<feature type="non-terminal residue" evidence="1">
    <location>
        <position position="185"/>
    </location>
</feature>
<name>A0A136INC6_9PEZI</name>
<reference evidence="2" key="1">
    <citation type="submission" date="2016-02" db="EMBL/GenBank/DDBJ databases">
        <title>Draft genome sequence of Microdochium bolleyi, a fungal endophyte of beachgrass.</title>
        <authorList>
            <consortium name="DOE Joint Genome Institute"/>
            <person name="David A.S."/>
            <person name="May G."/>
            <person name="Haridas S."/>
            <person name="Lim J."/>
            <person name="Wang M."/>
            <person name="Labutti K."/>
            <person name="Lipzen A."/>
            <person name="Barry K."/>
            <person name="Grigoriev I.V."/>
        </authorList>
    </citation>
    <scope>NUCLEOTIDE SEQUENCE [LARGE SCALE GENOMIC DNA]</scope>
    <source>
        <strain evidence="2">J235TASD1</strain>
    </source>
</reference>
<protein>
    <submittedName>
        <fullName evidence="1">Uncharacterized protein</fullName>
    </submittedName>
</protein>
<gene>
    <name evidence="1" type="ORF">Micbo1qcDRAFT_126203</name>
</gene>
<evidence type="ECO:0000313" key="1">
    <source>
        <dbReference type="EMBL" id="KXJ86425.1"/>
    </source>
</evidence>
<evidence type="ECO:0000313" key="2">
    <source>
        <dbReference type="Proteomes" id="UP000070501"/>
    </source>
</evidence>
<dbReference type="EMBL" id="KQ964268">
    <property type="protein sequence ID" value="KXJ86425.1"/>
    <property type="molecule type" value="Genomic_DNA"/>
</dbReference>
<keyword evidence="2" id="KW-1185">Reference proteome</keyword>
<dbReference type="OrthoDB" id="5232980at2759"/>
<sequence>MRASRPALATVARSTADLTPIVTLVLKYLTIHEAVDILKQFRGRGWQPGGQVLWSGMDMGIVHKWAESCDRQTLTFAMGILKEPAHAACLRREKTDKEWSQYIKGASALFTWCAVQGRDVTLVTPPPDERFHPSGMTNLQSIEGAILAGFYGPFLLERILVCHPQVEDASGFSYQLWPEDRVDLW</sequence>
<dbReference type="STRING" id="196109.A0A136INC6"/>
<accession>A0A136INC6</accession>